<reference evidence="2" key="1">
    <citation type="submission" date="2017-07" db="EMBL/GenBank/DDBJ databases">
        <title>Taro Niue Genome Assembly and Annotation.</title>
        <authorList>
            <person name="Atibalentja N."/>
            <person name="Keating K."/>
            <person name="Fields C.J."/>
        </authorList>
    </citation>
    <scope>NUCLEOTIDE SEQUENCE</scope>
    <source>
        <strain evidence="2">Niue_2</strain>
        <tissue evidence="2">Leaf</tissue>
    </source>
</reference>
<dbReference type="EMBL" id="NMUH01000122">
    <property type="protein sequence ID" value="MQL72171.1"/>
    <property type="molecule type" value="Genomic_DNA"/>
</dbReference>
<gene>
    <name evidence="2" type="ORF">Taro_004497</name>
</gene>
<evidence type="ECO:0000256" key="1">
    <source>
        <dbReference type="SAM" id="MobiDB-lite"/>
    </source>
</evidence>
<feature type="non-terminal residue" evidence="2">
    <location>
        <position position="1"/>
    </location>
</feature>
<evidence type="ECO:0000313" key="3">
    <source>
        <dbReference type="Proteomes" id="UP000652761"/>
    </source>
</evidence>
<protein>
    <submittedName>
        <fullName evidence="2">Uncharacterized protein</fullName>
    </submittedName>
</protein>
<comment type="caution">
    <text evidence="2">The sequence shown here is derived from an EMBL/GenBank/DDBJ whole genome shotgun (WGS) entry which is preliminary data.</text>
</comment>
<organism evidence="2 3">
    <name type="scientific">Colocasia esculenta</name>
    <name type="common">Wild taro</name>
    <name type="synonym">Arum esculentum</name>
    <dbReference type="NCBI Taxonomy" id="4460"/>
    <lineage>
        <taxon>Eukaryota</taxon>
        <taxon>Viridiplantae</taxon>
        <taxon>Streptophyta</taxon>
        <taxon>Embryophyta</taxon>
        <taxon>Tracheophyta</taxon>
        <taxon>Spermatophyta</taxon>
        <taxon>Magnoliopsida</taxon>
        <taxon>Liliopsida</taxon>
        <taxon>Araceae</taxon>
        <taxon>Aroideae</taxon>
        <taxon>Colocasieae</taxon>
        <taxon>Colocasia</taxon>
    </lineage>
</organism>
<dbReference type="AlphaFoldDB" id="A0A843TMH8"/>
<proteinExistence type="predicted"/>
<keyword evidence="3" id="KW-1185">Reference proteome</keyword>
<sequence length="153" mass="17185">AHPKASAFRVNGFRWEEEGKALFEGVSATGSIGWGPVSRCAKPISSSSTTHEVEDEHVDHEESSSMGTMGTSNDANPVEAEFMSVEPSKKKKKQVHDIDIKFEKLIDIFMHDVENKLEAYYQKPVEEVKELVLNPQKSCWGYQTEVAKKDQKV</sequence>
<dbReference type="Proteomes" id="UP000652761">
    <property type="component" value="Unassembled WGS sequence"/>
</dbReference>
<feature type="compositionally biased region" description="Polar residues" evidence="1">
    <location>
        <begin position="66"/>
        <end position="75"/>
    </location>
</feature>
<feature type="compositionally biased region" description="Basic and acidic residues" evidence="1">
    <location>
        <begin position="51"/>
        <end position="63"/>
    </location>
</feature>
<accession>A0A843TMH8</accession>
<feature type="region of interest" description="Disordered" evidence="1">
    <location>
        <begin position="43"/>
        <end position="75"/>
    </location>
</feature>
<name>A0A843TMH8_COLES</name>
<evidence type="ECO:0000313" key="2">
    <source>
        <dbReference type="EMBL" id="MQL72171.1"/>
    </source>
</evidence>